<evidence type="ECO:0000259" key="1">
    <source>
        <dbReference type="Pfam" id="PF12697"/>
    </source>
</evidence>
<dbReference type="InterPro" id="IPR000073">
    <property type="entry name" value="AB_hydrolase_1"/>
</dbReference>
<dbReference type="OrthoDB" id="9780765at2"/>
<dbReference type="Pfam" id="PF12697">
    <property type="entry name" value="Abhydrolase_6"/>
    <property type="match status" value="1"/>
</dbReference>
<dbReference type="RefSeq" id="WP_124078631.1">
    <property type="nucleotide sequence ID" value="NZ_UWPJ01000012.1"/>
</dbReference>
<sequence length="262" mass="28745">MPITETTLSLQGIELPVIRKGRGRPLLMLHGGSGPASSHPFTDELAKHMEIIEPIHPGFAGSAIPEHFDGLEDLVYLYLDLMDALDLRDAVLMGFSMGGWAAAEIAVRNQQRIGQLILVDAVGIKPGTRDDRDIADIFAMSPESVEQLMWHDPSKAPGSSGRTDQEWQTAAANRIALGMYTWDPYMHNPKLPRRLHRISVPTLMLWGASDSFVTPDYGRAYASLIPRADLRTIDAAGHAPHIEQPDTFVGHVLEFVAPNLAA</sequence>
<dbReference type="Gene3D" id="3.40.50.1820">
    <property type="entry name" value="alpha/beta hydrolase"/>
    <property type="match status" value="1"/>
</dbReference>
<dbReference type="EMBL" id="UWPJ01000012">
    <property type="protein sequence ID" value="VCU69283.1"/>
    <property type="molecule type" value="Genomic_DNA"/>
</dbReference>
<protein>
    <submittedName>
        <fullName evidence="2">2-hydroxy-6-oxo-6-phenylhexa-2,4-dienoate hydrolase</fullName>
        <ecNumber evidence="2">3.7.1.8</ecNumber>
    </submittedName>
</protein>
<proteinExistence type="predicted"/>
<reference evidence="2 3" key="1">
    <citation type="submission" date="2018-10" db="EMBL/GenBank/DDBJ databases">
        <authorList>
            <person name="Criscuolo A."/>
        </authorList>
    </citation>
    <scope>NUCLEOTIDE SEQUENCE [LARGE SCALE GENOMIC DNA]</scope>
    <source>
        <strain evidence="2">DnA1</strain>
    </source>
</reference>
<keyword evidence="3" id="KW-1185">Reference proteome</keyword>
<organism evidence="2 3">
    <name type="scientific">Pigmentiphaga humi</name>
    <dbReference type="NCBI Taxonomy" id="2478468"/>
    <lineage>
        <taxon>Bacteria</taxon>
        <taxon>Pseudomonadati</taxon>
        <taxon>Pseudomonadota</taxon>
        <taxon>Betaproteobacteria</taxon>
        <taxon>Burkholderiales</taxon>
        <taxon>Alcaligenaceae</taxon>
        <taxon>Pigmentiphaga</taxon>
    </lineage>
</organism>
<dbReference type="InterPro" id="IPR029058">
    <property type="entry name" value="AB_hydrolase_fold"/>
</dbReference>
<dbReference type="EC" id="3.7.1.8" evidence="2"/>
<evidence type="ECO:0000313" key="2">
    <source>
        <dbReference type="EMBL" id="VCU69283.1"/>
    </source>
</evidence>
<dbReference type="Proteomes" id="UP000277294">
    <property type="component" value="Unassembled WGS sequence"/>
</dbReference>
<gene>
    <name evidence="2" type="primary">bphD</name>
    <name evidence="2" type="ORF">PIGHUM_01344</name>
</gene>
<evidence type="ECO:0000313" key="3">
    <source>
        <dbReference type="Proteomes" id="UP000277294"/>
    </source>
</evidence>
<dbReference type="PRINTS" id="PR00111">
    <property type="entry name" value="ABHYDROLASE"/>
</dbReference>
<dbReference type="PANTHER" id="PTHR43689">
    <property type="entry name" value="HYDROLASE"/>
    <property type="match status" value="1"/>
</dbReference>
<accession>A0A3P4AZ19</accession>
<keyword evidence="2" id="KW-0378">Hydrolase</keyword>
<dbReference type="SUPFAM" id="SSF53474">
    <property type="entry name" value="alpha/beta-Hydrolases"/>
    <property type="match status" value="1"/>
</dbReference>
<dbReference type="GO" id="GO:0016787">
    <property type="term" value="F:hydrolase activity"/>
    <property type="evidence" value="ECO:0007669"/>
    <property type="project" value="UniProtKB-KW"/>
</dbReference>
<dbReference type="PANTHER" id="PTHR43689:SF8">
    <property type="entry name" value="ALPHA_BETA-HYDROLASES SUPERFAMILY PROTEIN"/>
    <property type="match status" value="1"/>
</dbReference>
<dbReference type="AlphaFoldDB" id="A0A3P4AZ19"/>
<feature type="domain" description="AB hydrolase-1" evidence="1">
    <location>
        <begin position="26"/>
        <end position="249"/>
    </location>
</feature>
<name>A0A3P4AZ19_9BURK</name>